<proteinExistence type="predicted"/>
<accession>A0AA35S2Q5</accession>
<name>A0AA35S2Q5_GEOBA</name>
<evidence type="ECO:0000313" key="2">
    <source>
        <dbReference type="Proteomes" id="UP001174909"/>
    </source>
</evidence>
<sequence length="76" mass="8626">MTSENEQTPVQVKRPRDPDMIGAEAAMHRAAKIARKRAFDTIGAVAVFKDGKMVWEKPDGTYTDELEYDPEMKKKV</sequence>
<evidence type="ECO:0000313" key="1">
    <source>
        <dbReference type="EMBL" id="CAI8022355.1"/>
    </source>
</evidence>
<keyword evidence="2" id="KW-1185">Reference proteome</keyword>
<organism evidence="1 2">
    <name type="scientific">Geodia barretti</name>
    <name type="common">Barrett's horny sponge</name>
    <dbReference type="NCBI Taxonomy" id="519541"/>
    <lineage>
        <taxon>Eukaryota</taxon>
        <taxon>Metazoa</taxon>
        <taxon>Porifera</taxon>
        <taxon>Demospongiae</taxon>
        <taxon>Heteroscleromorpha</taxon>
        <taxon>Tetractinellida</taxon>
        <taxon>Astrophorina</taxon>
        <taxon>Geodiidae</taxon>
        <taxon>Geodia</taxon>
    </lineage>
</organism>
<gene>
    <name evidence="1" type="ORF">GBAR_LOCUS13142</name>
</gene>
<dbReference type="EMBL" id="CASHTH010001947">
    <property type="protein sequence ID" value="CAI8022355.1"/>
    <property type="molecule type" value="Genomic_DNA"/>
</dbReference>
<dbReference type="Proteomes" id="UP001174909">
    <property type="component" value="Unassembled WGS sequence"/>
</dbReference>
<protein>
    <submittedName>
        <fullName evidence="1">Uncharacterized protein</fullName>
    </submittedName>
</protein>
<comment type="caution">
    <text evidence="1">The sequence shown here is derived from an EMBL/GenBank/DDBJ whole genome shotgun (WGS) entry which is preliminary data.</text>
</comment>
<dbReference type="AlphaFoldDB" id="A0AA35S2Q5"/>
<reference evidence="1" key="1">
    <citation type="submission" date="2023-03" db="EMBL/GenBank/DDBJ databases">
        <authorList>
            <person name="Steffen K."/>
            <person name="Cardenas P."/>
        </authorList>
    </citation>
    <scope>NUCLEOTIDE SEQUENCE</scope>
</reference>